<evidence type="ECO:0000313" key="6">
    <source>
        <dbReference type="Proteomes" id="UP000595064"/>
    </source>
</evidence>
<name>A0A7T2YXT4_9BURK</name>
<evidence type="ECO:0000259" key="3">
    <source>
        <dbReference type="Pfam" id="PF00533"/>
    </source>
</evidence>
<protein>
    <submittedName>
        <fullName evidence="5">WYL domain-containing protein</fullName>
    </submittedName>
</protein>
<dbReference type="Proteomes" id="UP000595064">
    <property type="component" value="Chromosome"/>
</dbReference>
<feature type="transmembrane region" description="Helical" evidence="2">
    <location>
        <begin position="33"/>
        <end position="53"/>
    </location>
</feature>
<gene>
    <name evidence="5" type="ORF">I6G47_11230</name>
</gene>
<keyword evidence="2" id="KW-0472">Membrane</keyword>
<dbReference type="KEGG" id="dla:I6G47_11230"/>
<feature type="transmembrane region" description="Helical" evidence="2">
    <location>
        <begin position="6"/>
        <end position="24"/>
    </location>
</feature>
<feature type="domain" description="WYL" evidence="4">
    <location>
        <begin position="150"/>
        <end position="201"/>
    </location>
</feature>
<dbReference type="EMBL" id="CP065748">
    <property type="protein sequence ID" value="QPS83591.1"/>
    <property type="molecule type" value="Genomic_DNA"/>
</dbReference>
<feature type="domain" description="BRCT" evidence="3">
    <location>
        <begin position="248"/>
        <end position="312"/>
    </location>
</feature>
<evidence type="ECO:0000259" key="4">
    <source>
        <dbReference type="Pfam" id="PF13280"/>
    </source>
</evidence>
<dbReference type="SUPFAM" id="SSF52113">
    <property type="entry name" value="BRCT domain"/>
    <property type="match status" value="1"/>
</dbReference>
<keyword evidence="6" id="KW-1185">Reference proteome</keyword>
<evidence type="ECO:0000256" key="1">
    <source>
        <dbReference type="SAM" id="MobiDB-lite"/>
    </source>
</evidence>
<organism evidence="5 6">
    <name type="scientific">Delftia lacustris</name>
    <dbReference type="NCBI Taxonomy" id="558537"/>
    <lineage>
        <taxon>Bacteria</taxon>
        <taxon>Pseudomonadati</taxon>
        <taxon>Pseudomonadota</taxon>
        <taxon>Betaproteobacteria</taxon>
        <taxon>Burkholderiales</taxon>
        <taxon>Comamonadaceae</taxon>
        <taxon>Delftia</taxon>
    </lineage>
</organism>
<keyword evidence="2" id="KW-0812">Transmembrane</keyword>
<dbReference type="Gene3D" id="3.40.50.10190">
    <property type="entry name" value="BRCT domain"/>
    <property type="match status" value="1"/>
</dbReference>
<dbReference type="RefSeq" id="WP_198129386.1">
    <property type="nucleotide sequence ID" value="NZ_CP065748.1"/>
</dbReference>
<accession>A0A7T2YXT4</accession>
<evidence type="ECO:0000313" key="5">
    <source>
        <dbReference type="EMBL" id="QPS83591.1"/>
    </source>
</evidence>
<dbReference type="InterPro" id="IPR036420">
    <property type="entry name" value="BRCT_dom_sf"/>
</dbReference>
<dbReference type="InterPro" id="IPR026881">
    <property type="entry name" value="WYL_dom"/>
</dbReference>
<evidence type="ECO:0000256" key="2">
    <source>
        <dbReference type="SAM" id="Phobius"/>
    </source>
</evidence>
<reference evidence="5 6" key="1">
    <citation type="submission" date="2020-12" db="EMBL/GenBank/DDBJ databases">
        <title>FDA dAtabase for Regulatory Grade micrObial Sequences (FDA-ARGOS): Supporting development and validation of Infectious Disease Dx tests.</title>
        <authorList>
            <person name="Sproer C."/>
            <person name="Gronow S."/>
            <person name="Severitt S."/>
            <person name="Schroder I."/>
            <person name="Tallon L."/>
            <person name="Sadzewicz L."/>
            <person name="Zhao X."/>
            <person name="Boylan J."/>
            <person name="Ott S."/>
            <person name="Bowen H."/>
            <person name="Vavikolanu K."/>
            <person name="Mehta A."/>
            <person name="Aluvathingal J."/>
            <person name="Nadendla S."/>
            <person name="Lowell S."/>
            <person name="Myers T."/>
            <person name="Yan Y."/>
            <person name="Sichtig H."/>
        </authorList>
    </citation>
    <scope>NUCLEOTIDE SEQUENCE [LARGE SCALE GENOMIC DNA]</scope>
    <source>
        <strain evidence="5 6">FDAARGOS_890</strain>
    </source>
</reference>
<feature type="transmembrane region" description="Helical" evidence="2">
    <location>
        <begin position="59"/>
        <end position="78"/>
    </location>
</feature>
<feature type="compositionally biased region" description="Pro residues" evidence="1">
    <location>
        <begin position="95"/>
        <end position="105"/>
    </location>
</feature>
<dbReference type="AlphaFoldDB" id="A0A7T2YXT4"/>
<dbReference type="Pfam" id="PF00533">
    <property type="entry name" value="BRCT"/>
    <property type="match status" value="1"/>
</dbReference>
<sequence length="315" mass="34114">MTELEFWLTLAAMFAGTAWTYRVAMQAFKSKTWVARCLAAILSLGGTFAGFCLGAGQRTIGLAVLGLIVLSPYVYVAWRTRRRAKTPEHHKAVPAPLPENIPPPSALADSPSPTPAVAPIVPELFHLVASPAGATQPGAAARSTSNPLPHRYRFAYQGFSGDEGQRTVLVQSIGENGANTYLEGRCEQARAPRTFRTDRISGPLVDMDTGELLQVHELLALVPERSYVDVSPPASAQRKPQEWRQAVLFTGFPQKRRDELEEMAEAAGWLVRGSVGPTLDYMVTGPRAGTSKLTQAQEHGTIVVGEADFLALLHS</sequence>
<keyword evidence="2" id="KW-1133">Transmembrane helix</keyword>
<dbReference type="Pfam" id="PF13280">
    <property type="entry name" value="WYL"/>
    <property type="match status" value="1"/>
</dbReference>
<proteinExistence type="predicted"/>
<feature type="region of interest" description="Disordered" evidence="1">
    <location>
        <begin position="87"/>
        <end position="113"/>
    </location>
</feature>
<dbReference type="InterPro" id="IPR001357">
    <property type="entry name" value="BRCT_dom"/>
</dbReference>